<dbReference type="AlphaFoldDB" id="A0A5P1FF07"/>
<feature type="compositionally biased region" description="Basic and acidic residues" evidence="1">
    <location>
        <begin position="106"/>
        <end position="116"/>
    </location>
</feature>
<accession>A0A5P1FF07</accession>
<feature type="compositionally biased region" description="Polar residues" evidence="1">
    <location>
        <begin position="69"/>
        <end position="80"/>
    </location>
</feature>
<protein>
    <submittedName>
        <fullName evidence="2">Uncharacterized protein</fullName>
    </submittedName>
</protein>
<keyword evidence="3" id="KW-1185">Reference proteome</keyword>
<organism evidence="2 3">
    <name type="scientific">Asparagus officinalis</name>
    <name type="common">Garden asparagus</name>
    <dbReference type="NCBI Taxonomy" id="4686"/>
    <lineage>
        <taxon>Eukaryota</taxon>
        <taxon>Viridiplantae</taxon>
        <taxon>Streptophyta</taxon>
        <taxon>Embryophyta</taxon>
        <taxon>Tracheophyta</taxon>
        <taxon>Spermatophyta</taxon>
        <taxon>Magnoliopsida</taxon>
        <taxon>Liliopsida</taxon>
        <taxon>Asparagales</taxon>
        <taxon>Asparagaceae</taxon>
        <taxon>Asparagoideae</taxon>
        <taxon>Asparagus</taxon>
    </lineage>
</organism>
<proteinExistence type="predicted"/>
<gene>
    <name evidence="2" type="ORF">A4U43_C03F30380</name>
</gene>
<feature type="compositionally biased region" description="Basic and acidic residues" evidence="1">
    <location>
        <begin position="54"/>
        <end position="64"/>
    </location>
</feature>
<reference evidence="3" key="1">
    <citation type="journal article" date="2017" name="Nat. Commun.">
        <title>The asparagus genome sheds light on the origin and evolution of a young Y chromosome.</title>
        <authorList>
            <person name="Harkess A."/>
            <person name="Zhou J."/>
            <person name="Xu C."/>
            <person name="Bowers J.E."/>
            <person name="Van der Hulst R."/>
            <person name="Ayyampalayam S."/>
            <person name="Mercati F."/>
            <person name="Riccardi P."/>
            <person name="McKain M.R."/>
            <person name="Kakrana A."/>
            <person name="Tang H."/>
            <person name="Ray J."/>
            <person name="Groenendijk J."/>
            <person name="Arikit S."/>
            <person name="Mathioni S.M."/>
            <person name="Nakano M."/>
            <person name="Shan H."/>
            <person name="Telgmann-Rauber A."/>
            <person name="Kanno A."/>
            <person name="Yue Z."/>
            <person name="Chen H."/>
            <person name="Li W."/>
            <person name="Chen Y."/>
            <person name="Xu X."/>
            <person name="Zhang Y."/>
            <person name="Luo S."/>
            <person name="Chen H."/>
            <person name="Gao J."/>
            <person name="Mao Z."/>
            <person name="Pires J.C."/>
            <person name="Luo M."/>
            <person name="Kudrna D."/>
            <person name="Wing R.A."/>
            <person name="Meyers B.C."/>
            <person name="Yi K."/>
            <person name="Kong H."/>
            <person name="Lavrijsen P."/>
            <person name="Sunseri F."/>
            <person name="Falavigna A."/>
            <person name="Ye Y."/>
            <person name="Leebens-Mack J.H."/>
            <person name="Chen G."/>
        </authorList>
    </citation>
    <scope>NUCLEOTIDE SEQUENCE [LARGE SCALE GENOMIC DNA]</scope>
    <source>
        <strain evidence="3">cv. DH0086</strain>
    </source>
</reference>
<name>A0A5P1FF07_ASPOF</name>
<dbReference type="EMBL" id="CM007383">
    <property type="protein sequence ID" value="ONK76634.1"/>
    <property type="molecule type" value="Genomic_DNA"/>
</dbReference>
<feature type="compositionally biased region" description="Acidic residues" evidence="1">
    <location>
        <begin position="43"/>
        <end position="52"/>
    </location>
</feature>
<feature type="region of interest" description="Disordered" evidence="1">
    <location>
        <begin position="20"/>
        <end position="122"/>
    </location>
</feature>
<dbReference type="Proteomes" id="UP000243459">
    <property type="component" value="Chromosome 3"/>
</dbReference>
<evidence type="ECO:0000256" key="1">
    <source>
        <dbReference type="SAM" id="MobiDB-lite"/>
    </source>
</evidence>
<evidence type="ECO:0000313" key="2">
    <source>
        <dbReference type="EMBL" id="ONK76634.1"/>
    </source>
</evidence>
<sequence>MILGTDEGSGSVMARREEFHRWTGWGGEEEAGAPAVRGRPEDEGGAEVEPVDAGEARTMWDEVPRSPTRAPSSDPLSTSEGEAASTDGRRRRTGGDGLEERDDDDGGAHERIHEMLDSGDAA</sequence>
<dbReference type="Gramene" id="ONK76634">
    <property type="protein sequence ID" value="ONK76634"/>
    <property type="gene ID" value="A4U43_C03F30380"/>
</dbReference>
<evidence type="ECO:0000313" key="3">
    <source>
        <dbReference type="Proteomes" id="UP000243459"/>
    </source>
</evidence>